<evidence type="ECO:0000259" key="2">
    <source>
        <dbReference type="Pfam" id="PF13439"/>
    </source>
</evidence>
<feature type="domain" description="Glycosyltransferase subfamily 4-like N-terminal" evidence="2">
    <location>
        <begin position="64"/>
        <end position="188"/>
    </location>
</feature>
<dbReference type="Gene3D" id="3.40.50.2000">
    <property type="entry name" value="Glycogen Phosphorylase B"/>
    <property type="match status" value="2"/>
</dbReference>
<keyword evidence="3" id="KW-0808">Transferase</keyword>
<comment type="caution">
    <text evidence="3">The sequence shown here is derived from an EMBL/GenBank/DDBJ whole genome shotgun (WGS) entry which is preliminary data.</text>
</comment>
<protein>
    <submittedName>
        <fullName evidence="3">Glycosyltransferase involved in cell wall biosynthesis</fullName>
    </submittedName>
</protein>
<dbReference type="PANTHER" id="PTHR45947">
    <property type="entry name" value="SULFOQUINOVOSYL TRANSFERASE SQD2"/>
    <property type="match status" value="1"/>
</dbReference>
<dbReference type="InterPro" id="IPR028098">
    <property type="entry name" value="Glyco_trans_4-like_N"/>
</dbReference>
<proteinExistence type="predicted"/>
<dbReference type="EMBL" id="QTTQ01000011">
    <property type="protein sequence ID" value="REE80444.1"/>
    <property type="molecule type" value="Genomic_DNA"/>
</dbReference>
<dbReference type="RefSeq" id="WP_115880887.1">
    <property type="nucleotide sequence ID" value="NZ_QTTQ01000011.1"/>
</dbReference>
<name>A0A3D9RSG6_9FLAO</name>
<evidence type="ECO:0000313" key="4">
    <source>
        <dbReference type="Proteomes" id="UP000256429"/>
    </source>
</evidence>
<accession>A0A3D9RSG6</accession>
<dbReference type="PANTHER" id="PTHR45947:SF15">
    <property type="entry name" value="TEICHURONIC ACID BIOSYNTHESIS GLYCOSYLTRANSFERASE TUAC-RELATED"/>
    <property type="match status" value="1"/>
</dbReference>
<dbReference type="InterPro" id="IPR050194">
    <property type="entry name" value="Glycosyltransferase_grp1"/>
</dbReference>
<gene>
    <name evidence="3" type="ORF">BX611_2086</name>
</gene>
<dbReference type="SUPFAM" id="SSF53756">
    <property type="entry name" value="UDP-Glycosyltransferase/glycogen phosphorylase"/>
    <property type="match status" value="1"/>
</dbReference>
<sequence length="375" mass="43004">MDKKLHILFLSGWYPSRVSPSNGDFVQRHAEAVSTNYKVTLIHVVTDKNIVHVESTFKVINNVKTKIIYVPKTKNPLFKFYLFFKTYLNAINSIEDFQLIHLNIAFPKGIIALYLKWFKKKPYIISEHWSGYQDPQNKSIVFLQKMLTKKIVKNASFVCPVSKHLQKEMISFGLKGHYYPIPNVVDTSKFNISEAISKKFIITHVSGMNNKIKNIDGILNVISKLEGEIPNLEFNLIGNNSNNYLSKIKQLNIKNANIIGQISNIEVANYLKNSNLFLLFSNYENLPCVILEAFACGVPVVSTNVGGISEYFPENFGYLTTSKNEIELEKAILKIYNHKLNFNKKLMHNYAENNFGVKTIANSFSKIYYKTLNDF</sequence>
<dbReference type="OrthoDB" id="9795068at2"/>
<evidence type="ECO:0000259" key="1">
    <source>
        <dbReference type="Pfam" id="PF00534"/>
    </source>
</evidence>
<dbReference type="GO" id="GO:0016757">
    <property type="term" value="F:glycosyltransferase activity"/>
    <property type="evidence" value="ECO:0007669"/>
    <property type="project" value="InterPro"/>
</dbReference>
<dbReference type="Pfam" id="PF13439">
    <property type="entry name" value="Glyco_transf_4"/>
    <property type="match status" value="1"/>
</dbReference>
<dbReference type="Proteomes" id="UP000256429">
    <property type="component" value="Unassembled WGS sequence"/>
</dbReference>
<dbReference type="InterPro" id="IPR001296">
    <property type="entry name" value="Glyco_trans_1"/>
</dbReference>
<dbReference type="AlphaFoldDB" id="A0A3D9RSG6"/>
<reference evidence="3 4" key="1">
    <citation type="submission" date="2018-08" db="EMBL/GenBank/DDBJ databases">
        <title>Genomic Encyclopedia of Type Strains, Phase III (KMG-III): the genomes of soil and plant-associated and newly described type strains.</title>
        <authorList>
            <person name="Whitman W."/>
        </authorList>
    </citation>
    <scope>NUCLEOTIDE SEQUENCE [LARGE SCALE GENOMIC DNA]</scope>
    <source>
        <strain evidence="3 4">325-5</strain>
    </source>
</reference>
<feature type="domain" description="Glycosyl transferase family 1" evidence="1">
    <location>
        <begin position="190"/>
        <end position="353"/>
    </location>
</feature>
<dbReference type="Pfam" id="PF00534">
    <property type="entry name" value="Glycos_transf_1"/>
    <property type="match status" value="1"/>
</dbReference>
<organism evidence="3 4">
    <name type="scientific">Lutibacter oceani</name>
    <dbReference type="NCBI Taxonomy" id="1853311"/>
    <lineage>
        <taxon>Bacteria</taxon>
        <taxon>Pseudomonadati</taxon>
        <taxon>Bacteroidota</taxon>
        <taxon>Flavobacteriia</taxon>
        <taxon>Flavobacteriales</taxon>
        <taxon>Flavobacteriaceae</taxon>
        <taxon>Lutibacter</taxon>
    </lineage>
</organism>
<keyword evidence="4" id="KW-1185">Reference proteome</keyword>
<evidence type="ECO:0000313" key="3">
    <source>
        <dbReference type="EMBL" id="REE80444.1"/>
    </source>
</evidence>